<feature type="coiled-coil region" evidence="1">
    <location>
        <begin position="303"/>
        <end position="352"/>
    </location>
</feature>
<feature type="compositionally biased region" description="Low complexity" evidence="2">
    <location>
        <begin position="379"/>
        <end position="391"/>
    </location>
</feature>
<evidence type="ECO:0000256" key="2">
    <source>
        <dbReference type="SAM" id="MobiDB-lite"/>
    </source>
</evidence>
<reference evidence="4" key="2">
    <citation type="submission" date="2015-01" db="EMBL/GenBank/DDBJ databases">
        <title>Evolutionary Origins and Diversification of the Mycorrhizal Mutualists.</title>
        <authorList>
            <consortium name="DOE Joint Genome Institute"/>
            <consortium name="Mycorrhizal Genomics Consortium"/>
            <person name="Kohler A."/>
            <person name="Kuo A."/>
            <person name="Nagy L.G."/>
            <person name="Floudas D."/>
            <person name="Copeland A."/>
            <person name="Barry K.W."/>
            <person name="Cichocki N."/>
            <person name="Veneault-Fourrey C."/>
            <person name="LaButti K."/>
            <person name="Lindquist E.A."/>
            <person name="Lipzen A."/>
            <person name="Lundell T."/>
            <person name="Morin E."/>
            <person name="Murat C."/>
            <person name="Riley R."/>
            <person name="Ohm R."/>
            <person name="Sun H."/>
            <person name="Tunlid A."/>
            <person name="Henrissat B."/>
            <person name="Grigoriev I.V."/>
            <person name="Hibbett D.S."/>
            <person name="Martin F."/>
        </authorList>
    </citation>
    <scope>NUCLEOTIDE SEQUENCE [LARGE SCALE GENOMIC DNA]</scope>
    <source>
        <strain evidence="4">Foug A</strain>
    </source>
</reference>
<feature type="region of interest" description="Disordered" evidence="2">
    <location>
        <begin position="220"/>
        <end position="272"/>
    </location>
</feature>
<dbReference type="HOGENOM" id="CLU_601364_0_0_1"/>
<keyword evidence="1" id="KW-0175">Coiled coil</keyword>
<dbReference type="AlphaFoldDB" id="A0A0C3DGG1"/>
<dbReference type="EMBL" id="KN822140">
    <property type="protein sequence ID" value="KIM55146.1"/>
    <property type="molecule type" value="Genomic_DNA"/>
</dbReference>
<organism evidence="3 4">
    <name type="scientific">Scleroderma citrinum Foug A</name>
    <dbReference type="NCBI Taxonomy" id="1036808"/>
    <lineage>
        <taxon>Eukaryota</taxon>
        <taxon>Fungi</taxon>
        <taxon>Dikarya</taxon>
        <taxon>Basidiomycota</taxon>
        <taxon>Agaricomycotina</taxon>
        <taxon>Agaricomycetes</taxon>
        <taxon>Agaricomycetidae</taxon>
        <taxon>Boletales</taxon>
        <taxon>Sclerodermatineae</taxon>
        <taxon>Sclerodermataceae</taxon>
        <taxon>Scleroderma</taxon>
    </lineage>
</organism>
<accession>A0A0C3DGG1</accession>
<protein>
    <recommendedName>
        <fullName evidence="5">No apical meristem-associated C-terminal domain-containing protein</fullName>
    </recommendedName>
</protein>
<gene>
    <name evidence="3" type="ORF">SCLCIDRAFT_11072</name>
</gene>
<evidence type="ECO:0008006" key="5">
    <source>
        <dbReference type="Google" id="ProtNLM"/>
    </source>
</evidence>
<evidence type="ECO:0000313" key="4">
    <source>
        <dbReference type="Proteomes" id="UP000053989"/>
    </source>
</evidence>
<dbReference type="InParanoid" id="A0A0C3DGG1"/>
<keyword evidence="4" id="KW-1185">Reference proteome</keyword>
<feature type="region of interest" description="Disordered" evidence="2">
    <location>
        <begin position="373"/>
        <end position="426"/>
    </location>
</feature>
<feature type="compositionally biased region" description="Basic residues" evidence="2">
    <location>
        <begin position="23"/>
        <end position="34"/>
    </location>
</feature>
<reference evidence="3 4" key="1">
    <citation type="submission" date="2014-04" db="EMBL/GenBank/DDBJ databases">
        <authorList>
            <consortium name="DOE Joint Genome Institute"/>
            <person name="Kuo A."/>
            <person name="Kohler A."/>
            <person name="Nagy L.G."/>
            <person name="Floudas D."/>
            <person name="Copeland A."/>
            <person name="Barry K.W."/>
            <person name="Cichocki N."/>
            <person name="Veneault-Fourrey C."/>
            <person name="LaButti K."/>
            <person name="Lindquist E.A."/>
            <person name="Lipzen A."/>
            <person name="Lundell T."/>
            <person name="Morin E."/>
            <person name="Murat C."/>
            <person name="Sun H."/>
            <person name="Tunlid A."/>
            <person name="Henrissat B."/>
            <person name="Grigoriev I.V."/>
            <person name="Hibbett D.S."/>
            <person name="Martin F."/>
            <person name="Nordberg H.P."/>
            <person name="Cantor M.N."/>
            <person name="Hua S.X."/>
        </authorList>
    </citation>
    <scope>NUCLEOTIDE SEQUENCE [LARGE SCALE GENOMIC DNA]</scope>
    <source>
        <strain evidence="3 4">Foug A</strain>
    </source>
</reference>
<evidence type="ECO:0000256" key="1">
    <source>
        <dbReference type="SAM" id="Coils"/>
    </source>
</evidence>
<dbReference type="OrthoDB" id="3266275at2759"/>
<dbReference type="Proteomes" id="UP000053989">
    <property type="component" value="Unassembled WGS sequence"/>
</dbReference>
<feature type="compositionally biased region" description="Polar residues" evidence="2">
    <location>
        <begin position="404"/>
        <end position="426"/>
    </location>
</feature>
<name>A0A0C3DGG1_9AGAM</name>
<evidence type="ECO:0000313" key="3">
    <source>
        <dbReference type="EMBL" id="KIM55146.1"/>
    </source>
</evidence>
<feature type="region of interest" description="Disordered" evidence="2">
    <location>
        <begin position="1"/>
        <end position="43"/>
    </location>
</feature>
<proteinExistence type="predicted"/>
<sequence>MPSKASAGAGGRATSPKSDKHATKAAKAKSKGKKRTGDVNGDLDKALKSVVEDEGEVPEIDWSESLTWSLVSAVTSDDMIRTGLYPEPGGNASMKNGGGAKKTEHYWELCKALFDGHEDYGAAFTVAVDNPKRKTLRQAWTLERKTLHYVKELGETGAGIEREEDIDMEKPNSFTTKWAQIKEEFPWFFEMCALVANRPSRVPTGLGNADSSIDTSVLLSGDVDDLTGSSEPQEKPESESEGAEEAREGDVSTLSGDGMFTRKRRAVDSKEDVKPLQLDVPSKKLKPAAMKPAKSKTFLDRYAEVAEQEELTAQKQAEAVKARASLAAIQAQAKAQIRLEKEKRETEKERRKTEYALWKLELEHQFRLAQLSHTDPHASSSTYHGASSSISPGTLPMLPHPNYSYPSTQDSSGPGSHSTTFDFSGM</sequence>
<feature type="compositionally biased region" description="Basic and acidic residues" evidence="2">
    <location>
        <begin position="232"/>
        <end position="250"/>
    </location>
</feature>